<evidence type="ECO:0000313" key="1">
    <source>
        <dbReference type="EMBL" id="EID52759.1"/>
    </source>
</evidence>
<protein>
    <recommendedName>
        <fullName evidence="3">Excreted virulence factor EspC, type VII ESX diderm</fullName>
    </recommendedName>
</protein>
<evidence type="ECO:0008006" key="3">
    <source>
        <dbReference type="Google" id="ProtNLM"/>
    </source>
</evidence>
<reference evidence="1 2" key="1">
    <citation type="submission" date="2012-01" db="EMBL/GenBank/DDBJ databases">
        <title>Improved High-Quality Draft sequence of Saccharomonospora xinjiangensis XJ-54.</title>
        <authorList>
            <consortium name="US DOE Joint Genome Institute"/>
            <person name="Lucas S."/>
            <person name="Han J."/>
            <person name="Lapidus A."/>
            <person name="Cheng J.-F."/>
            <person name="Goodwin L."/>
            <person name="Pitluck S."/>
            <person name="Peters L."/>
            <person name="Mikhailova N."/>
            <person name="Teshima H."/>
            <person name="Detter J.C."/>
            <person name="Han C."/>
            <person name="Tapia R."/>
            <person name="Land M."/>
            <person name="Hauser L."/>
            <person name="Kyrpides N."/>
            <person name="Ivanova N."/>
            <person name="Pagani I."/>
            <person name="Brambilla E.-M."/>
            <person name="Klenk H.-P."/>
            <person name="Woyke T."/>
        </authorList>
    </citation>
    <scope>NUCLEOTIDE SEQUENCE [LARGE SCALE GENOMIC DNA]</scope>
    <source>
        <strain evidence="1 2">XJ-54</strain>
    </source>
</reference>
<name>I0UY06_9PSEU</name>
<dbReference type="HOGENOM" id="CLU_2371104_0_0_11"/>
<sequence>MADRIDYGLLETIASALRSVSSDIDSLADSLPSSPDAGNGTAAIVVILSKFAENAGNLVVGAAAAAEAVMSAKVAYQENDLMSADLITRTGIKAV</sequence>
<accession>I0UY06</accession>
<dbReference type="Proteomes" id="UP000004691">
    <property type="component" value="Unassembled WGS sequence"/>
</dbReference>
<evidence type="ECO:0000313" key="2">
    <source>
        <dbReference type="Proteomes" id="UP000004691"/>
    </source>
</evidence>
<gene>
    <name evidence="1" type="ORF">SacxiDRAFT_0483</name>
</gene>
<proteinExistence type="predicted"/>
<dbReference type="AlphaFoldDB" id="I0UY06"/>
<keyword evidence="2" id="KW-1185">Reference proteome</keyword>
<organism evidence="1 2">
    <name type="scientific">Saccharomonospora xinjiangensis XJ-54</name>
    <dbReference type="NCBI Taxonomy" id="882086"/>
    <lineage>
        <taxon>Bacteria</taxon>
        <taxon>Bacillati</taxon>
        <taxon>Actinomycetota</taxon>
        <taxon>Actinomycetes</taxon>
        <taxon>Pseudonocardiales</taxon>
        <taxon>Pseudonocardiaceae</taxon>
        <taxon>Saccharomonospora</taxon>
    </lineage>
</organism>
<dbReference type="RefSeq" id="WP_006236862.1">
    <property type="nucleotide sequence ID" value="NZ_JH636049.1"/>
</dbReference>
<dbReference type="EMBL" id="JH636049">
    <property type="protein sequence ID" value="EID52759.1"/>
    <property type="molecule type" value="Genomic_DNA"/>
</dbReference>
<dbReference type="STRING" id="882086.SacxiDRAFT_0483"/>